<feature type="transmembrane region" description="Helical" evidence="8">
    <location>
        <begin position="12"/>
        <end position="37"/>
    </location>
</feature>
<comment type="subcellular location">
    <subcellularLocation>
        <location evidence="1">Cell inner membrane</location>
        <topology evidence="1">Multi-pass membrane protein</topology>
    </subcellularLocation>
    <subcellularLocation>
        <location evidence="8">Cell membrane</location>
        <topology evidence="8">Multi-pass membrane protein</topology>
    </subcellularLocation>
</comment>
<sequence>MSMGRRRSFGDISYGVVIWTLATTALFIIVAPVVIVLTTSFTEGRSLKFPPTGFSLQWYEALFDPSKSRQIHRAVGNSLEVAAWSTGFGVLLGSMAALGIARNRHRLARVADGFFLSPLVLPGLTFGLASLMYFTLIGFRPSLNLIIAGHMIVTVPFILRTTSASLSQLDPALNDSSQSLGASWFYTLRRVTLPLIAPGIFAGAFLAFMASIDNVPVSLFLSTARTDMLPIRMWGMMESTLDPRIAAVSGVLITAAFLLMLVMEWTVGLTRRMRD</sequence>
<evidence type="ECO:0000256" key="7">
    <source>
        <dbReference type="ARBA" id="ARBA00023136"/>
    </source>
</evidence>
<comment type="similarity">
    <text evidence="8">Belongs to the binding-protein-dependent transport system permease family.</text>
</comment>
<dbReference type="PROSITE" id="PS50928">
    <property type="entry name" value="ABC_TM1"/>
    <property type="match status" value="1"/>
</dbReference>
<feature type="transmembrane region" description="Helical" evidence="8">
    <location>
        <begin position="245"/>
        <end position="267"/>
    </location>
</feature>
<dbReference type="PANTHER" id="PTHR43357:SF4">
    <property type="entry name" value="INNER MEMBRANE ABC TRANSPORTER PERMEASE PROTEIN YDCV"/>
    <property type="match status" value="1"/>
</dbReference>
<keyword evidence="7 8" id="KW-0472">Membrane</keyword>
<keyword evidence="5 8" id="KW-0812">Transmembrane</keyword>
<dbReference type="EMBL" id="JAHOPB010000002">
    <property type="protein sequence ID" value="MBU8876460.1"/>
    <property type="molecule type" value="Genomic_DNA"/>
</dbReference>
<feature type="transmembrane region" description="Helical" evidence="8">
    <location>
        <begin position="113"/>
        <end position="136"/>
    </location>
</feature>
<reference evidence="10 11" key="1">
    <citation type="submission" date="2021-06" db="EMBL/GenBank/DDBJ databases">
        <authorList>
            <person name="Lee D.H."/>
        </authorList>
    </citation>
    <scope>NUCLEOTIDE SEQUENCE [LARGE SCALE GENOMIC DNA]</scope>
    <source>
        <strain evidence="10 11">MMS21-HV4-11</strain>
    </source>
</reference>
<organism evidence="10 11">
    <name type="scientific">Reyranella humidisoli</name>
    <dbReference type="NCBI Taxonomy" id="2849149"/>
    <lineage>
        <taxon>Bacteria</taxon>
        <taxon>Pseudomonadati</taxon>
        <taxon>Pseudomonadota</taxon>
        <taxon>Alphaproteobacteria</taxon>
        <taxon>Hyphomicrobiales</taxon>
        <taxon>Reyranellaceae</taxon>
        <taxon>Reyranella</taxon>
    </lineage>
</organism>
<dbReference type="Proteomes" id="UP000727907">
    <property type="component" value="Unassembled WGS sequence"/>
</dbReference>
<feature type="transmembrane region" description="Helical" evidence="8">
    <location>
        <begin position="81"/>
        <end position="101"/>
    </location>
</feature>
<feature type="transmembrane region" description="Helical" evidence="8">
    <location>
        <begin position="142"/>
        <end position="159"/>
    </location>
</feature>
<keyword evidence="11" id="KW-1185">Reference proteome</keyword>
<evidence type="ECO:0000256" key="3">
    <source>
        <dbReference type="ARBA" id="ARBA00022475"/>
    </source>
</evidence>
<comment type="caution">
    <text evidence="10">The sequence shown here is derived from an EMBL/GenBank/DDBJ whole genome shotgun (WGS) entry which is preliminary data.</text>
</comment>
<dbReference type="InterPro" id="IPR000515">
    <property type="entry name" value="MetI-like"/>
</dbReference>
<protein>
    <submittedName>
        <fullName evidence="10">ABC transporter permease</fullName>
    </submittedName>
</protein>
<feature type="domain" description="ABC transmembrane type-1" evidence="9">
    <location>
        <begin position="75"/>
        <end position="263"/>
    </location>
</feature>
<gene>
    <name evidence="10" type="ORF">KQ910_21985</name>
</gene>
<keyword evidence="3" id="KW-1003">Cell membrane</keyword>
<keyword evidence="2 8" id="KW-0813">Transport</keyword>
<evidence type="ECO:0000256" key="1">
    <source>
        <dbReference type="ARBA" id="ARBA00004429"/>
    </source>
</evidence>
<keyword evidence="6 8" id="KW-1133">Transmembrane helix</keyword>
<evidence type="ECO:0000256" key="6">
    <source>
        <dbReference type="ARBA" id="ARBA00022989"/>
    </source>
</evidence>
<evidence type="ECO:0000259" key="9">
    <source>
        <dbReference type="PROSITE" id="PS50928"/>
    </source>
</evidence>
<evidence type="ECO:0000256" key="8">
    <source>
        <dbReference type="RuleBase" id="RU363032"/>
    </source>
</evidence>
<keyword evidence="4" id="KW-0997">Cell inner membrane</keyword>
<accession>A0ABS6IQ23</accession>
<evidence type="ECO:0000313" key="10">
    <source>
        <dbReference type="EMBL" id="MBU8876460.1"/>
    </source>
</evidence>
<dbReference type="CDD" id="cd06261">
    <property type="entry name" value="TM_PBP2"/>
    <property type="match status" value="1"/>
</dbReference>
<evidence type="ECO:0000256" key="4">
    <source>
        <dbReference type="ARBA" id="ARBA00022519"/>
    </source>
</evidence>
<proteinExistence type="inferred from homology"/>
<feature type="transmembrane region" description="Helical" evidence="8">
    <location>
        <begin position="191"/>
        <end position="212"/>
    </location>
</feature>
<evidence type="ECO:0000256" key="5">
    <source>
        <dbReference type="ARBA" id="ARBA00022692"/>
    </source>
</evidence>
<dbReference type="PANTHER" id="PTHR43357">
    <property type="entry name" value="INNER MEMBRANE ABC TRANSPORTER PERMEASE PROTEIN YDCV"/>
    <property type="match status" value="1"/>
</dbReference>
<name>A0ABS6IQ23_9HYPH</name>
<dbReference type="Pfam" id="PF00528">
    <property type="entry name" value="BPD_transp_1"/>
    <property type="match status" value="1"/>
</dbReference>
<evidence type="ECO:0000313" key="11">
    <source>
        <dbReference type="Proteomes" id="UP000727907"/>
    </source>
</evidence>
<evidence type="ECO:0000256" key="2">
    <source>
        <dbReference type="ARBA" id="ARBA00022448"/>
    </source>
</evidence>